<dbReference type="Gene3D" id="3.40.50.1000">
    <property type="entry name" value="HAD superfamily/HAD-like"/>
    <property type="match status" value="1"/>
</dbReference>
<dbReference type="InterPro" id="IPR051600">
    <property type="entry name" value="Beta-PGM-like"/>
</dbReference>
<keyword evidence="7" id="KW-1185">Reference proteome</keyword>
<evidence type="ECO:0000313" key="7">
    <source>
        <dbReference type="Proteomes" id="UP001319104"/>
    </source>
</evidence>
<dbReference type="GO" id="GO:0003824">
    <property type="term" value="F:catalytic activity"/>
    <property type="evidence" value="ECO:0007669"/>
    <property type="project" value="UniProtKB-ARBA"/>
</dbReference>
<evidence type="ECO:0000256" key="3">
    <source>
        <dbReference type="ARBA" id="ARBA00022723"/>
    </source>
</evidence>
<dbReference type="InterPro" id="IPR036412">
    <property type="entry name" value="HAD-like_sf"/>
</dbReference>
<keyword evidence="5" id="KW-0119">Carbohydrate metabolism</keyword>
<accession>A0AAP2G1S4</accession>
<keyword evidence="3" id="KW-0479">Metal-binding</keyword>
<comment type="similarity">
    <text evidence="2">Belongs to the HAD-like hydrolase superfamily. CbbY/CbbZ/Gph/YieH family.</text>
</comment>
<reference evidence="6 7" key="1">
    <citation type="submission" date="2021-05" db="EMBL/GenBank/DDBJ databases">
        <authorList>
            <person name="Zhang Z.D."/>
            <person name="Osman G."/>
        </authorList>
    </citation>
    <scope>NUCLEOTIDE SEQUENCE [LARGE SCALE GENOMIC DNA]</scope>
    <source>
        <strain evidence="6 7">KCTC 32217</strain>
    </source>
</reference>
<dbReference type="InterPro" id="IPR041492">
    <property type="entry name" value="HAD_2"/>
</dbReference>
<evidence type="ECO:0000313" key="6">
    <source>
        <dbReference type="EMBL" id="MBS9525094.1"/>
    </source>
</evidence>
<dbReference type="RefSeq" id="WP_213945956.1">
    <property type="nucleotide sequence ID" value="NZ_JAHCMY010000008.1"/>
</dbReference>
<dbReference type="PRINTS" id="PR00413">
    <property type="entry name" value="HADHALOGNASE"/>
</dbReference>
<comment type="caution">
    <text evidence="6">The sequence shown here is derived from an EMBL/GenBank/DDBJ whole genome shotgun (WGS) entry which is preliminary data.</text>
</comment>
<dbReference type="Gene3D" id="1.10.150.240">
    <property type="entry name" value="Putative phosphatase, domain 2"/>
    <property type="match status" value="1"/>
</dbReference>
<dbReference type="AlphaFoldDB" id="A0AAP2G1S4"/>
<dbReference type="SFLD" id="SFLDS00003">
    <property type="entry name" value="Haloacid_Dehalogenase"/>
    <property type="match status" value="1"/>
</dbReference>
<evidence type="ECO:0000256" key="5">
    <source>
        <dbReference type="ARBA" id="ARBA00023277"/>
    </source>
</evidence>
<dbReference type="GO" id="GO:0046872">
    <property type="term" value="F:metal ion binding"/>
    <property type="evidence" value="ECO:0007669"/>
    <property type="project" value="UniProtKB-KW"/>
</dbReference>
<sequence length="216" mass="24099">MGIKGVIFDMDGVILNNHQFHVDAWKQFIADHGKTITDEEFSANFNGRTTGQALKYLFPDITSEEIETLKEEKESLYRNLILPTLKETEGLTDFLKQLKEKGYKTAVATSAYPANVEFTLSKLGLHSYFDSILDETFVKHGKPDPEIYSKTIAALGLEPGECVVFEDSFSGIESGQRAGTEVIGVVGTETEENLKKVVKSTVLNFVNFEFSLLNKD</sequence>
<dbReference type="InterPro" id="IPR023198">
    <property type="entry name" value="PGP-like_dom2"/>
</dbReference>
<proteinExistence type="inferred from homology"/>
<keyword evidence="4" id="KW-0460">Magnesium</keyword>
<evidence type="ECO:0000256" key="1">
    <source>
        <dbReference type="ARBA" id="ARBA00001946"/>
    </source>
</evidence>
<evidence type="ECO:0000256" key="4">
    <source>
        <dbReference type="ARBA" id="ARBA00022842"/>
    </source>
</evidence>
<dbReference type="EMBL" id="JAHCMY010000008">
    <property type="protein sequence ID" value="MBS9525094.1"/>
    <property type="molecule type" value="Genomic_DNA"/>
</dbReference>
<dbReference type="CDD" id="cd07505">
    <property type="entry name" value="HAD_BPGM-like"/>
    <property type="match status" value="1"/>
</dbReference>
<organism evidence="6 7">
    <name type="scientific">Litoribacter ruber</name>
    <dbReference type="NCBI Taxonomy" id="702568"/>
    <lineage>
        <taxon>Bacteria</taxon>
        <taxon>Pseudomonadati</taxon>
        <taxon>Bacteroidota</taxon>
        <taxon>Cytophagia</taxon>
        <taxon>Cytophagales</taxon>
        <taxon>Cyclobacteriaceae</taxon>
        <taxon>Litoribacter</taxon>
    </lineage>
</organism>
<gene>
    <name evidence="6" type="ORF">KI659_13825</name>
</gene>
<comment type="cofactor">
    <cofactor evidence="1">
        <name>Mg(2+)</name>
        <dbReference type="ChEBI" id="CHEBI:18420"/>
    </cofactor>
</comment>
<dbReference type="PANTHER" id="PTHR46193:SF18">
    <property type="entry name" value="HEXITOL PHOSPHATASE B"/>
    <property type="match status" value="1"/>
</dbReference>
<dbReference type="Proteomes" id="UP001319104">
    <property type="component" value="Unassembled WGS sequence"/>
</dbReference>
<dbReference type="Pfam" id="PF13419">
    <property type="entry name" value="HAD_2"/>
    <property type="match status" value="1"/>
</dbReference>
<dbReference type="NCBIfam" id="TIGR01509">
    <property type="entry name" value="HAD-SF-IA-v3"/>
    <property type="match status" value="1"/>
</dbReference>
<dbReference type="SUPFAM" id="SSF56784">
    <property type="entry name" value="HAD-like"/>
    <property type="match status" value="1"/>
</dbReference>
<dbReference type="InterPro" id="IPR006439">
    <property type="entry name" value="HAD-SF_hydro_IA"/>
</dbReference>
<protein>
    <submittedName>
        <fullName evidence="6">HAD family phosphatase</fullName>
    </submittedName>
</protein>
<evidence type="ECO:0000256" key="2">
    <source>
        <dbReference type="ARBA" id="ARBA00006171"/>
    </source>
</evidence>
<dbReference type="SFLD" id="SFLDG01135">
    <property type="entry name" value="C1.5.6:_HAD__Beta-PGM__Phospha"/>
    <property type="match status" value="1"/>
</dbReference>
<name>A0AAP2G1S4_9BACT</name>
<dbReference type="PANTHER" id="PTHR46193">
    <property type="entry name" value="6-PHOSPHOGLUCONATE PHOSPHATASE"/>
    <property type="match status" value="1"/>
</dbReference>
<dbReference type="SFLD" id="SFLDG01129">
    <property type="entry name" value="C1.5:_HAD__Beta-PGM__Phosphata"/>
    <property type="match status" value="1"/>
</dbReference>
<dbReference type="InterPro" id="IPR023214">
    <property type="entry name" value="HAD_sf"/>
</dbReference>